<dbReference type="EMBL" id="MN739882">
    <property type="protein sequence ID" value="QHT75793.1"/>
    <property type="molecule type" value="Genomic_DNA"/>
</dbReference>
<dbReference type="AlphaFoldDB" id="A0A6C0H706"/>
<protein>
    <recommendedName>
        <fullName evidence="2">DUF4116 domain-containing protein</fullName>
    </recommendedName>
</protein>
<name>A0A6C0H706_9ZZZZ</name>
<organism evidence="1">
    <name type="scientific">viral metagenome</name>
    <dbReference type="NCBI Taxonomy" id="1070528"/>
    <lineage>
        <taxon>unclassified sequences</taxon>
        <taxon>metagenomes</taxon>
        <taxon>organismal metagenomes</taxon>
    </lineage>
</organism>
<evidence type="ECO:0008006" key="2">
    <source>
        <dbReference type="Google" id="ProtNLM"/>
    </source>
</evidence>
<reference evidence="1" key="1">
    <citation type="journal article" date="2020" name="Nature">
        <title>Giant virus diversity and host interactions through global metagenomics.</title>
        <authorList>
            <person name="Schulz F."/>
            <person name="Roux S."/>
            <person name="Paez-Espino D."/>
            <person name="Jungbluth S."/>
            <person name="Walsh D.A."/>
            <person name="Denef V.J."/>
            <person name="McMahon K.D."/>
            <person name="Konstantinidis K.T."/>
            <person name="Eloe-Fadrosh E.A."/>
            <person name="Kyrpides N.C."/>
            <person name="Woyke T."/>
        </authorList>
    </citation>
    <scope>NUCLEOTIDE SEQUENCE</scope>
    <source>
        <strain evidence="1">GVMAG-M-3300023179-71</strain>
    </source>
</reference>
<sequence>MELDWNKLSADPSPEAIELLSRNPNKIVWHILAHNPSALPLLRSNLHKIDYYLSELDLSDEVVDLILKNYKKTNVYKITKDLNLMMSSV</sequence>
<proteinExistence type="predicted"/>
<accession>A0A6C0H706</accession>
<evidence type="ECO:0000313" key="1">
    <source>
        <dbReference type="EMBL" id="QHT75793.1"/>
    </source>
</evidence>